<feature type="transmembrane region" description="Helical" evidence="1">
    <location>
        <begin position="68"/>
        <end position="88"/>
    </location>
</feature>
<dbReference type="RefSeq" id="WP_179267661.1">
    <property type="nucleotide sequence ID" value="NZ_CP058579.1"/>
</dbReference>
<dbReference type="EMBL" id="CP058579">
    <property type="protein sequence ID" value="QLG61077.1"/>
    <property type="molecule type" value="Genomic_DNA"/>
</dbReference>
<feature type="transmembrane region" description="Helical" evidence="1">
    <location>
        <begin position="97"/>
        <end position="117"/>
    </location>
</feature>
<dbReference type="Proteomes" id="UP000509626">
    <property type="component" value="Chromosome"/>
</dbReference>
<dbReference type="KEGG" id="halu:HUG12_04735"/>
<name>A0A7D5Q8M6_9EURY</name>
<organism evidence="2 3">
    <name type="scientific">Halorarum salinum</name>
    <dbReference type="NCBI Taxonomy" id="2743089"/>
    <lineage>
        <taxon>Archaea</taxon>
        <taxon>Methanobacteriati</taxon>
        <taxon>Methanobacteriota</taxon>
        <taxon>Stenosarchaea group</taxon>
        <taxon>Halobacteria</taxon>
        <taxon>Halobacteriales</taxon>
        <taxon>Haloferacaceae</taxon>
        <taxon>Halorarum</taxon>
    </lineage>
</organism>
<keyword evidence="1" id="KW-0472">Membrane</keyword>
<dbReference type="GeneID" id="56036740"/>
<gene>
    <name evidence="2" type="ORF">HUG12_04735</name>
</gene>
<reference evidence="2 3" key="1">
    <citation type="submission" date="2020-06" db="EMBL/GenBank/DDBJ databases">
        <title>NJ-3-1, isolated from saline soil.</title>
        <authorList>
            <person name="Cui H.L."/>
            <person name="Shi X."/>
        </authorList>
    </citation>
    <scope>NUCLEOTIDE SEQUENCE [LARGE SCALE GENOMIC DNA]</scope>
    <source>
        <strain evidence="2 3">NJ-3-1</strain>
    </source>
</reference>
<keyword evidence="1" id="KW-1133">Transmembrane helix</keyword>
<evidence type="ECO:0000313" key="3">
    <source>
        <dbReference type="Proteomes" id="UP000509626"/>
    </source>
</evidence>
<keyword evidence="1" id="KW-0812">Transmembrane</keyword>
<dbReference type="AlphaFoldDB" id="A0A7D5Q8M6"/>
<keyword evidence="3" id="KW-1185">Reference proteome</keyword>
<protein>
    <submittedName>
        <fullName evidence="2">Uncharacterized protein</fullName>
    </submittedName>
</protein>
<evidence type="ECO:0000256" key="1">
    <source>
        <dbReference type="SAM" id="Phobius"/>
    </source>
</evidence>
<accession>A0A7D5Q8M6</accession>
<evidence type="ECO:0000313" key="2">
    <source>
        <dbReference type="EMBL" id="QLG61077.1"/>
    </source>
</evidence>
<feature type="transmembrane region" description="Helical" evidence="1">
    <location>
        <begin position="24"/>
        <end position="48"/>
    </location>
</feature>
<feature type="transmembrane region" description="Helical" evidence="1">
    <location>
        <begin position="137"/>
        <end position="167"/>
    </location>
</feature>
<sequence length="196" mass="21398">MSQSPDELPWHRGPAFWSFTDQTVIGHAATVVIGIGVFSAVYTLWLQLVAVDLTLLVSSHPGAASVRLAGLRAATIACYVWFSIAFMLGKGGPLRNYWLYPLVSLLTGVYLLPFALFQRVPADPLGADSVTFADAGLIVAVISVFGPGFLLGLGFTFGFIVVLTYVLETEDEWVDQHLPSEYRLFERAAPEETNDE</sequence>
<proteinExistence type="predicted"/>